<evidence type="ECO:0000256" key="1">
    <source>
        <dbReference type="SAM" id="MobiDB-lite"/>
    </source>
</evidence>
<sequence length="250" mass="26781">MIFGRRRRDDDAGTEVDQEVEPVETGDETDAADADAVAEETPAAEEERDWAAFDLSQDWRADGPFDISEVDLEADDIKRVDLGALVITPREGMELRLQVAQDSGQVVSAMVLVGQSALELAVFAAPRSGGLWAEIRADVIEATRAQRGSTTLVEGPFGTELRRLVPVKAPGGEEGYQPSRTWAAEGDRWLLRGVLYGQAALAEGTAAPADVLHDVFASTVVRRGDEAMAAGNVIPMTMPEGVRVTPPPQG</sequence>
<dbReference type="InterPro" id="IPR022183">
    <property type="entry name" value="DUF3710"/>
</dbReference>
<reference evidence="2 3" key="1">
    <citation type="submission" date="2016-10" db="EMBL/GenBank/DDBJ databases">
        <authorList>
            <person name="de Groot N.N."/>
        </authorList>
    </citation>
    <scope>NUCLEOTIDE SEQUENCE [LARGE SCALE GENOMIC DNA]</scope>
    <source>
        <strain evidence="2 3">MON 2.2</strain>
    </source>
</reference>
<name>A0A1G7CDN9_9ACTN</name>
<feature type="region of interest" description="Disordered" evidence="1">
    <location>
        <begin position="1"/>
        <end position="50"/>
    </location>
</feature>
<dbReference type="Proteomes" id="UP000198546">
    <property type="component" value="Chromosome i"/>
</dbReference>
<dbReference type="AlphaFoldDB" id="A0A1G7CDN9"/>
<evidence type="ECO:0000313" key="3">
    <source>
        <dbReference type="Proteomes" id="UP000198546"/>
    </source>
</evidence>
<accession>A0A1G7CDN9</accession>
<evidence type="ECO:0000313" key="2">
    <source>
        <dbReference type="EMBL" id="SDE37411.1"/>
    </source>
</evidence>
<evidence type="ECO:0008006" key="4">
    <source>
        <dbReference type="Google" id="ProtNLM"/>
    </source>
</evidence>
<dbReference type="EMBL" id="LT629688">
    <property type="protein sequence ID" value="SDE37411.1"/>
    <property type="molecule type" value="Genomic_DNA"/>
</dbReference>
<proteinExistence type="predicted"/>
<dbReference type="RefSeq" id="WP_090594951.1">
    <property type="nucleotide sequence ID" value="NZ_LT629688.1"/>
</dbReference>
<dbReference type="OrthoDB" id="8480367at2"/>
<dbReference type="STRING" id="675864.SAMN04489747_3238"/>
<keyword evidence="3" id="KW-1185">Reference proteome</keyword>
<gene>
    <name evidence="2" type="ORF">SAMN04489747_3238</name>
</gene>
<feature type="compositionally biased region" description="Acidic residues" evidence="1">
    <location>
        <begin position="12"/>
        <end position="48"/>
    </location>
</feature>
<dbReference type="Pfam" id="PF12502">
    <property type="entry name" value="DUF3710"/>
    <property type="match status" value="1"/>
</dbReference>
<organism evidence="2 3">
    <name type="scientific">Auraticoccus monumenti</name>
    <dbReference type="NCBI Taxonomy" id="675864"/>
    <lineage>
        <taxon>Bacteria</taxon>
        <taxon>Bacillati</taxon>
        <taxon>Actinomycetota</taxon>
        <taxon>Actinomycetes</taxon>
        <taxon>Propionibacteriales</taxon>
        <taxon>Propionibacteriaceae</taxon>
        <taxon>Auraticoccus</taxon>
    </lineage>
</organism>
<protein>
    <recommendedName>
        <fullName evidence="4">DUF3710 domain-containing protein</fullName>
    </recommendedName>
</protein>